<evidence type="ECO:0000256" key="5">
    <source>
        <dbReference type="ARBA" id="ARBA00022705"/>
    </source>
</evidence>
<feature type="modified residue" description="Phosphoserine; by host" evidence="15">
    <location>
        <position position="91"/>
    </location>
</feature>
<keyword evidence="7 15" id="KW-0378">Hydrolase</keyword>
<keyword evidence="3 15" id="KW-0597">Phosphoprotein</keyword>
<dbReference type="InterPro" id="IPR001177">
    <property type="entry name" value="PPV_DNA_helicase_E1_C"/>
</dbReference>
<evidence type="ECO:0000256" key="7">
    <source>
        <dbReference type="ARBA" id="ARBA00022801"/>
    </source>
</evidence>
<keyword evidence="10 15" id="KW-0238">DNA-binding</keyword>
<dbReference type="PROSITE" id="PS51206">
    <property type="entry name" value="SF3_HELICASE_1"/>
    <property type="match status" value="1"/>
</dbReference>
<keyword evidence="15" id="KW-0832">Ubl conjugation</keyword>
<comment type="function">
    <text evidence="14 15">ATP-dependent DNA 3'-5' helicase required for initiation of viral DNA replication. It forms a complex with the viral E2 protein. The E1-E2 complex binds to the replication origin which contains binding sites for both proteins. During the initial step, a dimer of E1 interacts with a dimer of protein E2 leading to a complex that binds the viral origin of replication with high specificity. Then, a second dimer of E1 displaces the E2 dimer in an ATP-dependent manner to form the E1 tetramer. Following this, two E1 monomers are added to each half of the site, which results in the formation of two E1 trimers on the viral ori. Subsequently, two hexamers will be created. The double hexamer acts as a bi-directional helicase machinery and unwinds the viral DNA and then recruits the host DNA polymerase to start replication.</text>
</comment>
<evidence type="ECO:0000256" key="3">
    <source>
        <dbReference type="ARBA" id="ARBA00022553"/>
    </source>
</evidence>
<proteinExistence type="inferred from homology"/>
<dbReference type="Gene3D" id="3.40.50.300">
    <property type="entry name" value="P-loop containing nucleotide triphosphate hydrolases"/>
    <property type="match status" value="1"/>
</dbReference>
<dbReference type="Pfam" id="PF00519">
    <property type="entry name" value="PPV_E1_C"/>
    <property type="match status" value="1"/>
</dbReference>
<evidence type="ECO:0000256" key="10">
    <source>
        <dbReference type="ARBA" id="ARBA00023125"/>
    </source>
</evidence>
<dbReference type="Pfam" id="PF20450">
    <property type="entry name" value="PPV_E1_DBD"/>
    <property type="match status" value="1"/>
</dbReference>
<evidence type="ECO:0000256" key="13">
    <source>
        <dbReference type="ARBA" id="ARBA00048988"/>
    </source>
</evidence>
<dbReference type="InterPro" id="IPR014015">
    <property type="entry name" value="Helicase_SF3_DNA-vir"/>
</dbReference>
<keyword evidence="8 15" id="KW-0347">Helicase</keyword>
<reference evidence="19" key="1">
    <citation type="journal article" date="2020" name="Viruses">
        <title>A Comprehensive Study of Cutaneous Fibropapillomatosis in Free-Ranging Roe Deer (Capreolus capreolus) and Red Deer (Cervus elaphus): from Clinical Manifestations to Whole-Genome Sequencing of Papillomaviruses.</title>
        <authorList>
            <person name="Kmetec J."/>
            <person name="Kuhar U."/>
            <person name="Fajfar A.G."/>
            <person name="Vengust D.Z."/>
            <person name="Vengust G."/>
        </authorList>
    </citation>
    <scope>NUCLEOTIDE SEQUENCE</scope>
    <source>
        <strain evidence="19">64-14</strain>
    </source>
</reference>
<evidence type="ECO:0000256" key="1">
    <source>
        <dbReference type="ARBA" id="ARBA00004147"/>
    </source>
</evidence>
<comment type="PTM">
    <text evidence="15">Sumoylated.</text>
</comment>
<comment type="similarity">
    <text evidence="15 16">Belongs to the papillomaviridae E1 protein family.</text>
</comment>
<evidence type="ECO:0000256" key="2">
    <source>
        <dbReference type="ARBA" id="ARBA00022518"/>
    </source>
</evidence>
<dbReference type="InterPro" id="IPR046832">
    <property type="entry name" value="PPV_E1_DBD"/>
</dbReference>
<evidence type="ECO:0000313" key="19">
    <source>
        <dbReference type="EMBL" id="QNR09196.1"/>
    </source>
</evidence>
<dbReference type="GO" id="GO:0016817">
    <property type="term" value="F:hydrolase activity, acting on acid anhydrides"/>
    <property type="evidence" value="ECO:0007669"/>
    <property type="project" value="InterPro"/>
</dbReference>
<feature type="binding site" evidence="15">
    <location>
        <begin position="439"/>
        <end position="446"/>
    </location>
    <ligand>
        <name>ATP</name>
        <dbReference type="ChEBI" id="CHEBI:30616"/>
    </ligand>
</feature>
<dbReference type="SUPFAM" id="SSF52540">
    <property type="entry name" value="P-loop containing nucleoside triphosphate hydrolases"/>
    <property type="match status" value="1"/>
</dbReference>
<dbReference type="InterPro" id="IPR046935">
    <property type="entry name" value="PPV_E1_DBD_sf"/>
</dbReference>
<dbReference type="GO" id="GO:0005524">
    <property type="term" value="F:ATP binding"/>
    <property type="evidence" value="ECO:0007669"/>
    <property type="project" value="UniProtKB-UniRule"/>
</dbReference>
<accession>A0A7H0U6U8</accession>
<evidence type="ECO:0000256" key="16">
    <source>
        <dbReference type="PIRNR" id="PIRNR003383"/>
    </source>
</evidence>
<dbReference type="PIRSF" id="PIRSF003383">
    <property type="entry name" value="Rep_E1_papillomaV"/>
    <property type="match status" value="1"/>
</dbReference>
<feature type="modified residue" description="Phosphoserine; by host" evidence="15">
    <location>
        <position position="79"/>
    </location>
</feature>
<feature type="short sequence motif" description="Nuclear localization signal" evidence="15">
    <location>
        <begin position="73"/>
        <end position="75"/>
    </location>
</feature>
<keyword evidence="2 15" id="KW-0244">Early protein</keyword>
<dbReference type="InterPro" id="IPR014000">
    <property type="entry name" value="PPV_DNA_helicase_E1_N"/>
</dbReference>
<comment type="subunit">
    <text evidence="15">Can form hexamers. Interacts with E2 protein; this interaction increases E1 DNA binding specificity. Interacts with host DNA polymerase subunit POLA2. Interacts with host single stranded DNA-binding protein RPA1. Interacts with host TOP1; this interaction stimulates the enzymatic activity of TOP1.</text>
</comment>
<evidence type="ECO:0000256" key="14">
    <source>
        <dbReference type="ARBA" id="ARBA00093297"/>
    </source>
</evidence>
<comment type="PTM">
    <text evidence="15">Phosphorylated.</text>
</comment>
<evidence type="ECO:0000256" key="6">
    <source>
        <dbReference type="ARBA" id="ARBA00022741"/>
    </source>
</evidence>
<dbReference type="InterPro" id="IPR037102">
    <property type="entry name" value="Znf_lg_T-Ag_D1_dom_sf"/>
</dbReference>
<dbReference type="GO" id="GO:0006260">
    <property type="term" value="P:DNA replication"/>
    <property type="evidence" value="ECO:0007669"/>
    <property type="project" value="UniProtKB-UniRule"/>
</dbReference>
<comment type="catalytic activity">
    <reaction evidence="12 15">
        <text>Couples ATP hydrolysis with the unwinding of duplex DNA by translocating in the 3'-5' direction.</text>
        <dbReference type="EC" id="5.6.2.4"/>
    </reaction>
</comment>
<feature type="cross-link" description="Glycyl lysine isopeptide (Lys-Gly) (interchain with G-Cter in SUMO)" evidence="15">
    <location>
        <position position="520"/>
    </location>
</feature>
<keyword evidence="9 15" id="KW-0067">ATP-binding</keyword>
<comment type="catalytic activity">
    <reaction evidence="13 15 16">
        <text>ATP + H2O = ADP + phosphate + H(+)</text>
        <dbReference type="Rhea" id="RHEA:13065"/>
        <dbReference type="ChEBI" id="CHEBI:15377"/>
        <dbReference type="ChEBI" id="CHEBI:15378"/>
        <dbReference type="ChEBI" id="CHEBI:30616"/>
        <dbReference type="ChEBI" id="CHEBI:43474"/>
        <dbReference type="ChEBI" id="CHEBI:456216"/>
        <dbReference type="EC" id="5.6.2.4"/>
    </reaction>
</comment>
<evidence type="ECO:0000256" key="15">
    <source>
        <dbReference type="HAMAP-Rule" id="MF_04000"/>
    </source>
</evidence>
<comment type="caution">
    <text evidence="15">Lacks conserved residue(s) required for the propagation of feature annotation.</text>
</comment>
<dbReference type="GO" id="GO:0003677">
    <property type="term" value="F:DNA binding"/>
    <property type="evidence" value="ECO:0007669"/>
    <property type="project" value="UniProtKB-UniRule"/>
</dbReference>
<gene>
    <name evidence="15" type="primary">E1</name>
</gene>
<feature type="region of interest" description="Disordered" evidence="17">
    <location>
        <begin position="27"/>
        <end position="51"/>
    </location>
</feature>
<feature type="modified residue" description="Phosphoserine; by host" evidence="15">
    <location>
        <position position="85"/>
    </location>
</feature>
<dbReference type="HAMAP" id="MF_04000">
    <property type="entry name" value="PPV_E1"/>
    <property type="match status" value="1"/>
</dbReference>
<evidence type="ECO:0000256" key="4">
    <source>
        <dbReference type="ARBA" id="ARBA00022562"/>
    </source>
</evidence>
<protein>
    <recommendedName>
        <fullName evidence="15 16">Replication protein E1</fullName>
        <ecNumber evidence="15 16">5.6.2.4</ecNumber>
    </recommendedName>
    <alternativeName>
        <fullName evidence="15">ATP-dependent helicase E1</fullName>
    </alternativeName>
    <alternativeName>
        <fullName evidence="15">DNA 3'-5' helicase E1</fullName>
    </alternativeName>
</protein>
<dbReference type="EMBL" id="MT755964">
    <property type="protein sequence ID" value="QNR09196.1"/>
    <property type="molecule type" value="Genomic_DNA"/>
</dbReference>
<evidence type="ECO:0000256" key="11">
    <source>
        <dbReference type="ARBA" id="ARBA00023235"/>
    </source>
</evidence>
<keyword evidence="6 15" id="KW-0547">Nucleotide-binding</keyword>
<dbReference type="SUPFAM" id="SSF55464">
    <property type="entry name" value="Origin of replication-binding domain, RBD-like"/>
    <property type="match status" value="1"/>
</dbReference>
<dbReference type="Gene3D" id="3.40.1310.10">
    <property type="match status" value="1"/>
</dbReference>
<feature type="compositionally biased region" description="Acidic residues" evidence="17">
    <location>
        <begin position="27"/>
        <end position="43"/>
    </location>
</feature>
<dbReference type="Pfam" id="PF00524">
    <property type="entry name" value="PPV_E1_N"/>
    <property type="match status" value="1"/>
</dbReference>
<organism evidence="19">
    <name type="scientific">Cervus elaphus papillomavirus 1</name>
    <dbReference type="NCBI Taxonomy" id="1163699"/>
    <lineage>
        <taxon>Viruses</taxon>
        <taxon>Monodnaviria</taxon>
        <taxon>Shotokuvirae</taxon>
        <taxon>Cossaviricota</taxon>
        <taxon>Papovaviricetes</taxon>
        <taxon>Zurhausenvirales</taxon>
        <taxon>Papillomaviridae</taxon>
        <taxon>Firstpapillomavirinae</taxon>
        <taxon>Epsilonpapillomavirus</taxon>
        <taxon>Epsilonpapillomavirus 2</taxon>
    </lineage>
</organism>
<keyword evidence="15" id="KW-1017">Isopeptide bond</keyword>
<keyword evidence="5 15" id="KW-0235">DNA replication</keyword>
<evidence type="ECO:0000256" key="8">
    <source>
        <dbReference type="ARBA" id="ARBA00022806"/>
    </source>
</evidence>
<dbReference type="InterPro" id="IPR016393">
    <property type="entry name" value="Rep_E1_papillomaV"/>
</dbReference>
<comment type="function">
    <text evidence="16">ATP-dependent DNA helicase required for initiation of viral DNA replication. It forms a complex with the viral E2 protein. The E1-E2 complex binds to the replication origin which contains binding sites for both proteins.</text>
</comment>
<keyword evidence="4 15" id="KW-1048">Host nucleus</keyword>
<comment type="subcellular location">
    <subcellularLocation>
        <location evidence="1 15">Host nucleus</location>
    </subcellularLocation>
</comment>
<feature type="domain" description="SF3 helicase" evidence="18">
    <location>
        <begin position="413"/>
        <end position="563"/>
    </location>
</feature>
<dbReference type="InterPro" id="IPR027417">
    <property type="entry name" value="P-loop_NTPase"/>
</dbReference>
<dbReference type="GO" id="GO:0043138">
    <property type="term" value="F:3'-5' DNA helicase activity"/>
    <property type="evidence" value="ECO:0007669"/>
    <property type="project" value="UniProtKB-UniRule"/>
</dbReference>
<sequence>MDEHAGSSGVGGSSFILYEADCESSCDSDDESQVLQSSDEDFVDNASVGPGNHLELFQTQQKEAGDLHVSNLKRKLLLSPRSDNSEVEQLSPSFAAITFRPNKRNPLVKRRLFESGEQASSPLSVQHEANCISSPRLQVLTGYCSQSSGKGVGSPSDADTEKKMAASIQKLFRLLFVASFGEVTRVFHSNKTTNQQWVILAAGVSEVLYTASFELLCRQCTFVQTTRRVHETGSLCLYLAVFNAAKCRDTVSKLMSNILNVHEFKLQLQPPKLRGICPALFWYKLSLSQATSTYGVLPEWIQQQTNVSYNVGDAVKFDFGTMVQWAYDHKLTDESKIAYDYARIAGSDSNAKAFLASSNQARLVKDCSTMVKHYLRAEVQALTMSAFIKRRCDQTAGSGSWLGIMNLFKYQGIEPIRFVTALRTWLKGVPKKNCLALIGPPNSGKSMLCNSLISFLGGRVLTFANHHSHFWLAPLSDCRAALIDDATHACWKYFDTYLRNVLDGYPICIDRKHKSAVQMKAPPLLVTTNIDVHSEEKYLYLHSRVTPFYFKEPCPTDENGEPVFSITDADWKHFFERLWGRLDLSEQEDEGEEDECSQRTFTCSARAANGTD</sequence>
<evidence type="ECO:0000256" key="9">
    <source>
        <dbReference type="ARBA" id="ARBA00022840"/>
    </source>
</evidence>
<evidence type="ECO:0000259" key="18">
    <source>
        <dbReference type="PROSITE" id="PS51206"/>
    </source>
</evidence>
<evidence type="ECO:0000256" key="17">
    <source>
        <dbReference type="SAM" id="MobiDB-lite"/>
    </source>
</evidence>
<keyword evidence="11 15" id="KW-0413">Isomerase</keyword>
<name>A0A7H0U6U8_9PAPI</name>
<dbReference type="Gene3D" id="1.10.10.510">
    <property type="entry name" value="Zinc finger, large T-antigen D1 domain"/>
    <property type="match status" value="1"/>
</dbReference>
<evidence type="ECO:0000256" key="12">
    <source>
        <dbReference type="ARBA" id="ARBA00034617"/>
    </source>
</evidence>
<dbReference type="EC" id="5.6.2.4" evidence="15 16"/>
<dbReference type="GO" id="GO:0042025">
    <property type="term" value="C:host cell nucleus"/>
    <property type="evidence" value="ECO:0007669"/>
    <property type="project" value="UniProtKB-SubCell"/>
</dbReference>